<dbReference type="AlphaFoldDB" id="A0A0B5ILI7"/>
<reference evidence="1 2" key="1">
    <citation type="submission" date="2014-12" db="EMBL/GenBank/DDBJ databases">
        <title>Complete genome sequence of Streptomyces vietnamensis strain GIMV4.0001, a genetic manipulable producer of the benzoisochromanequinone antibiotic granaticin.</title>
        <authorList>
            <person name="Deng M.R."/>
            <person name="Guo J."/>
            <person name="Ma L.Y."/>
            <person name="Feng G.D."/>
            <person name="Mo C.Y."/>
            <person name="Zhu H.H."/>
        </authorList>
    </citation>
    <scope>NUCLEOTIDE SEQUENCE [LARGE SCALE GENOMIC DNA]</scope>
    <source>
        <strain evidence="2">GIMV4.0001</strain>
        <plasmid evidence="1 2">pSVL1</plasmid>
    </source>
</reference>
<dbReference type="HOGENOM" id="CLU_2959100_0_0_11"/>
<protein>
    <submittedName>
        <fullName evidence="1">Uncharacterized protein</fullName>
    </submittedName>
</protein>
<dbReference type="Proteomes" id="UP000031774">
    <property type="component" value="Plasmid pSVL1"/>
</dbReference>
<sequence length="59" mass="6356">MLGGRAYVQAVTQLRPDTLQPLAGCRGIGEQRARLARLARAEQPLEVLRQLTTTAAPTA</sequence>
<geneLocation type="plasmid" evidence="1 2">
    <name>pSVL1</name>
</geneLocation>
<dbReference type="EMBL" id="CP010408">
    <property type="protein sequence ID" value="AJF70488.1"/>
    <property type="molecule type" value="Genomic_DNA"/>
</dbReference>
<organism evidence="1 2">
    <name type="scientific">Streptomyces vietnamensis</name>
    <dbReference type="NCBI Taxonomy" id="362257"/>
    <lineage>
        <taxon>Bacteria</taxon>
        <taxon>Bacillati</taxon>
        <taxon>Actinomycetota</taxon>
        <taxon>Actinomycetes</taxon>
        <taxon>Kitasatosporales</taxon>
        <taxon>Streptomycetaceae</taxon>
        <taxon>Streptomyces</taxon>
    </lineage>
</organism>
<gene>
    <name evidence="1" type="ORF">SVTN_40755</name>
</gene>
<keyword evidence="1" id="KW-0614">Plasmid</keyword>
<keyword evidence="2" id="KW-1185">Reference proteome</keyword>
<evidence type="ECO:0000313" key="1">
    <source>
        <dbReference type="EMBL" id="AJF70488.1"/>
    </source>
</evidence>
<dbReference type="KEGG" id="svt:SVTN_40755"/>
<accession>A0A0B5ILI7</accession>
<proteinExistence type="predicted"/>
<name>A0A0B5ILI7_9ACTN</name>
<evidence type="ECO:0000313" key="2">
    <source>
        <dbReference type="Proteomes" id="UP000031774"/>
    </source>
</evidence>